<dbReference type="InterPro" id="IPR002575">
    <property type="entry name" value="Aminoglycoside_PTrfase"/>
</dbReference>
<gene>
    <name evidence="2" type="ORF">SAMN04487818_111130</name>
</gene>
<accession>A0A1H9WRT7</accession>
<dbReference type="PANTHER" id="PTHR40086">
    <property type="entry name" value="PHOSPHOTRANSFERASE YTMP-RELATED"/>
    <property type="match status" value="1"/>
</dbReference>
<proteinExistence type="predicted"/>
<dbReference type="InterPro" id="IPR027417">
    <property type="entry name" value="P-loop_NTPase"/>
</dbReference>
<dbReference type="AlphaFoldDB" id="A0A1H9WRT7"/>
<dbReference type="Gene3D" id="3.90.1200.10">
    <property type="match status" value="1"/>
</dbReference>
<dbReference type="EMBL" id="FOGI01000011">
    <property type="protein sequence ID" value="SES36534.1"/>
    <property type="molecule type" value="Genomic_DNA"/>
</dbReference>
<sequence length="1139" mass="124760">MALSARFQPGATRRLFVNRESAIAKFDAMLAAAGTRPQVLQLSGVGGIGKSRLLTELRARLAKDQPVALLDLQVPSQRQPENALAVLRHQFGARKIKFHRFDIAYTVLWQRLHPHLRVSADLALAERSEVIGEILNDATGIPVFGTAARLLQTGAGKIRRSRLIQSDQTLQELDHLTLPALEEAVSYLFAGDLKAGADQPYVLFVDAYEALTGEGQADVWLRDVVAQLDTGLVVIASRELLGWERHDPEWSTRTTTIRVDDLPVDARHRLLAAEGVDDEGERDAIARSSAGVPFYLHLAIDARKRSGVATVHEPVSHQVVLERFLHHVRPDEVRTLELLSLPRTFDFEIFQALTEGYGLPSHRDAWISLIGYSFVYPTDESDRTTRFQFHQLMVEALRGRIDAEVTADLHGALQDLWLARAEVPMDRVTALREAAYHGIRAGRLDAVDLLQYADRIAAAGGKQGIDGVLADLEAYLRRARDRGEDVRQFADLTRCLLAEGALLIGDAKLADGYTAGAPPAAGPVAERLALAAANARRILGKTDEALAAYTALWTTGTSRVRLGAGLWAADLHMAQARFARAIELCAELTTLADPDDHEFLGDVARLRHLAYRFAFEPDRAAHYLAEADAHYRAAGTVIGQANLATNTAELLAITDPARAVAAAGRAIEVQRELGALHELGKAYTALGLAQLSTGDLDAAERTFADACDTLDRAGYRSGRARAELFRSALHARRGDRASAVAGVRWTVAELEAANVYPTLVLVARAALALYGWTDPEVSAAAVRARGKIEPPDPTRDLDHDAQRLIARVLGVDPDACYREALTRTDAAAGFYNHNIRVDGSTGAVNVRIAIADADVMDLRLWPEPEVLRAIEPHVTAAPRLRWASEQPSYQVHDFIHGQLLDDVAPRGHAVPAGVIGDVVHLFSELDRVPPDALPRPTGWPEDDPAAFARRLSDVTQGVYETNAESFAQVYRDLGVPRDPLESVLDGWRTVRHRPFRLVHADVHRKNMIIQADGTIAFIDWELALWGDPVYDVAGHLHKMGYLPDELDAFHTALAAADPRAASASWQEDLATYLGHERIKSVIVDGVRYAKLLAEGSRSPRQEQELVASLVGKLRAARATWGQQVDVDSAAVEAALRSWQ</sequence>
<feature type="domain" description="Aminoglycoside phosphotransferase" evidence="1">
    <location>
        <begin position="827"/>
        <end position="1056"/>
    </location>
</feature>
<dbReference type="InterPro" id="IPR011009">
    <property type="entry name" value="Kinase-like_dom_sf"/>
</dbReference>
<keyword evidence="3" id="KW-1185">Reference proteome</keyword>
<evidence type="ECO:0000259" key="1">
    <source>
        <dbReference type="Pfam" id="PF01636"/>
    </source>
</evidence>
<protein>
    <submittedName>
        <fullName evidence="2">AAA ATPase domain-containing protein</fullName>
    </submittedName>
</protein>
<organism evidence="2 3">
    <name type="scientific">Actinokineospora terrae</name>
    <dbReference type="NCBI Taxonomy" id="155974"/>
    <lineage>
        <taxon>Bacteria</taxon>
        <taxon>Bacillati</taxon>
        <taxon>Actinomycetota</taxon>
        <taxon>Actinomycetes</taxon>
        <taxon>Pseudonocardiales</taxon>
        <taxon>Pseudonocardiaceae</taxon>
        <taxon>Actinokineospora</taxon>
    </lineage>
</organism>
<name>A0A1H9WRT7_9PSEU</name>
<dbReference type="SUPFAM" id="SSF48452">
    <property type="entry name" value="TPR-like"/>
    <property type="match status" value="1"/>
</dbReference>
<evidence type="ECO:0000313" key="3">
    <source>
        <dbReference type="Proteomes" id="UP000199051"/>
    </source>
</evidence>
<dbReference type="RefSeq" id="WP_092783341.1">
    <property type="nucleotide sequence ID" value="NZ_FOGI01000011.1"/>
</dbReference>
<reference evidence="3" key="1">
    <citation type="submission" date="2016-10" db="EMBL/GenBank/DDBJ databases">
        <authorList>
            <person name="Varghese N."/>
            <person name="Submissions S."/>
        </authorList>
    </citation>
    <scope>NUCLEOTIDE SEQUENCE [LARGE SCALE GENOMIC DNA]</scope>
    <source>
        <strain evidence="3">DSM 44260</strain>
    </source>
</reference>
<dbReference type="InterPro" id="IPR011990">
    <property type="entry name" value="TPR-like_helical_dom_sf"/>
</dbReference>
<dbReference type="Proteomes" id="UP000199051">
    <property type="component" value="Unassembled WGS sequence"/>
</dbReference>
<dbReference type="Pfam" id="PF01636">
    <property type="entry name" value="APH"/>
    <property type="match status" value="1"/>
</dbReference>
<dbReference type="SUPFAM" id="SSF56112">
    <property type="entry name" value="Protein kinase-like (PK-like)"/>
    <property type="match status" value="1"/>
</dbReference>
<dbReference type="STRING" id="155974.SAMN04487818_111130"/>
<dbReference type="InterPro" id="IPR052077">
    <property type="entry name" value="CcrZ_PhaseVar_Mediator"/>
</dbReference>
<evidence type="ECO:0000313" key="2">
    <source>
        <dbReference type="EMBL" id="SES36534.1"/>
    </source>
</evidence>
<dbReference type="SUPFAM" id="SSF52540">
    <property type="entry name" value="P-loop containing nucleoside triphosphate hydrolases"/>
    <property type="match status" value="1"/>
</dbReference>
<dbReference type="PANTHER" id="PTHR40086:SF1">
    <property type="entry name" value="CELL CYCLE REGULATOR CCRZ"/>
    <property type="match status" value="1"/>
</dbReference>